<evidence type="ECO:0000259" key="12">
    <source>
        <dbReference type="PROSITE" id="PS50221"/>
    </source>
</evidence>
<dbReference type="PROSITE" id="PS50262">
    <property type="entry name" value="G_PROTEIN_RECEP_F1_2"/>
    <property type="match status" value="1"/>
</dbReference>
<dbReference type="InterPro" id="IPR017452">
    <property type="entry name" value="GPCR_Rhodpsn_7TM"/>
</dbReference>
<dbReference type="InterPro" id="IPR000203">
    <property type="entry name" value="GPS"/>
</dbReference>
<dbReference type="AlphaFoldDB" id="A0A315VWB4"/>
<sequence>MCTLTGILTADQLLVDMGLHPYLRSNVDQTVWFSGRRPVHVPDIYVAEVMVESNVTLTAQSILASWAPSVSLNVGGNNVIISSSQLVAECLVVGEDYNCNCSKGYAWSNEVCYNYGCCTETPCLKNVSQATSICVEKFDVIINGSVQLTSGSWTSVQTTKLNAGLNLVNGVGSVNITGPRPSDSTIADFQMGVYVRLDVPTFQQILTALSTNLTSAPIYVDTKKMVNISAETSTVEYEGIISLTCKMEEATGSAGWNLSKPFERFSINKGLLTQINTDCVTEKYKSCVKLVVTKATGTYECGFTTGTIRHTASIPIKVVLLPDVITMKFSPLIADCSGNKPPITVTATIPESEEPYTYFWSYNNKPGPQSSGKRILQSFGHLLFLNLNQLPDRNINLCVAATNKISFQYNGWVECELNVAPVKITFRNNLNQDKNASVEIPVFRGDTAKFCKEETLNNEVWPKTPAGVTLINPICPSGRVGYKSRECDPEGQWKLVFSQCISVELSKVTDAANNFLSGLGATQEVAKDIFGGIKNSSSLSSDGSGADTADIGASIGIIGVMANASVNVVLDETVFPDLIDAASNMVNSSWNGVNDSVRHGMSANYLSSVETLVKNIKINTSEGFNSTNLELKFCSSDDCSISVFGIDVNLNKTNGTMKTMGVRNLMEKLKNKKFPGKNHSSIVLSTTLEGNNDSDIMIKMFFPDEQPTATERLCVFWDTNIKDWSSEGCIANVTDDNQTLCECNHLTSFSVLMSKGDTTKDTTILDMITNIGLGVSVFSLLIFLFVESLVWSAVTKTNLSHFRHTAVVNIAVFRLLADCSFLASTKPEQLSDTWCFTFTVCKHLFYLAMFCWMLCLSVMLVHQLIFVFSPVRKRVFMYLSSIVGYVVPIALVGASYVYYKYKEQDYYSRKSCWLTYVRLLEGSIHAFLLPVGTIILSNLFSMVVVIVTLVKTSVPDSSKSDDKDTAKSILKVIVFLAPVFGVTWIFGFAFLLLNEDNLLRTVAEYAFVILNSFQGLFILLTGAVGEQKVRQEVVRIIM</sequence>
<protein>
    <recommendedName>
        <fullName evidence="18">GPS domain-containing protein</fullName>
    </recommendedName>
</protein>
<feature type="transmembrane region" description="Helical" evidence="11">
    <location>
        <begin position="1005"/>
        <end position="1025"/>
    </location>
</feature>
<dbReference type="FunFam" id="1.20.1070.10:FF:000058">
    <property type="entry name" value="Adhesion G protein-coupled receptor F5"/>
    <property type="match status" value="1"/>
</dbReference>
<dbReference type="PANTHER" id="PTHR45813:SF2">
    <property type="entry name" value="ADHESION G-PROTEIN COUPLED RECEPTOR F3"/>
    <property type="match status" value="1"/>
</dbReference>
<dbReference type="Pfam" id="PF00002">
    <property type="entry name" value="7tm_2"/>
    <property type="match status" value="1"/>
</dbReference>
<feature type="domain" description="G-protein coupled receptors family 1 profile" evidence="15">
    <location>
        <begin position="775"/>
        <end position="985"/>
    </location>
</feature>
<feature type="domain" description="G-protein coupled receptors family 2 profile 2" evidence="14">
    <location>
        <begin position="765"/>
        <end position="1026"/>
    </location>
</feature>
<dbReference type="InterPro" id="IPR036445">
    <property type="entry name" value="GPCR_2_extracell_dom_sf"/>
</dbReference>
<accession>A0A315VWB4</accession>
<dbReference type="Proteomes" id="UP000250572">
    <property type="component" value="Unassembled WGS sequence"/>
</dbReference>
<gene>
    <name evidence="16" type="ORF">CCH79_00000271</name>
</gene>
<dbReference type="SUPFAM" id="SSF81321">
    <property type="entry name" value="Family A G protein-coupled receptor-like"/>
    <property type="match status" value="1"/>
</dbReference>
<keyword evidence="10" id="KW-0807">Transducer</keyword>
<dbReference type="PROSITE" id="PS50227">
    <property type="entry name" value="G_PROTEIN_RECEP_F2_3"/>
    <property type="match status" value="1"/>
</dbReference>
<dbReference type="Gene3D" id="4.10.1240.10">
    <property type="entry name" value="GPCR, family 2, extracellular hormone receptor domain"/>
    <property type="match status" value="1"/>
</dbReference>
<comment type="similarity">
    <text evidence="2">Belongs to the G-protein coupled receptor 2 family. Adhesion G-protein coupled receptor (ADGR) subfamily.</text>
</comment>
<evidence type="ECO:0000259" key="15">
    <source>
        <dbReference type="PROSITE" id="PS50262"/>
    </source>
</evidence>
<dbReference type="PROSITE" id="PS50221">
    <property type="entry name" value="GAIN_B"/>
    <property type="match status" value="1"/>
</dbReference>
<keyword evidence="7" id="KW-1015">Disulfide bond</keyword>
<feature type="non-terminal residue" evidence="16">
    <location>
        <position position="1038"/>
    </location>
</feature>
<dbReference type="STRING" id="33528.ENSGAFP00000014005"/>
<feature type="transmembrane region" description="Helical" evidence="11">
    <location>
        <begin position="771"/>
        <end position="794"/>
    </location>
</feature>
<evidence type="ECO:0000256" key="7">
    <source>
        <dbReference type="ARBA" id="ARBA00023157"/>
    </source>
</evidence>
<dbReference type="EMBL" id="NHOQ01001000">
    <property type="protein sequence ID" value="PWA27866.1"/>
    <property type="molecule type" value="Genomic_DNA"/>
</dbReference>
<dbReference type="InterPro" id="IPR001879">
    <property type="entry name" value="GPCR_2_extracellular_dom"/>
</dbReference>
<feature type="transmembrane region" description="Helical" evidence="11">
    <location>
        <begin position="844"/>
        <end position="868"/>
    </location>
</feature>
<proteinExistence type="inferred from homology"/>
<dbReference type="Gene3D" id="2.60.220.50">
    <property type="match status" value="1"/>
</dbReference>
<evidence type="ECO:0000256" key="10">
    <source>
        <dbReference type="ARBA" id="ARBA00023224"/>
    </source>
</evidence>
<dbReference type="InterPro" id="IPR017981">
    <property type="entry name" value="GPCR_2-like_7TM"/>
</dbReference>
<dbReference type="InterPro" id="IPR057244">
    <property type="entry name" value="GAIN_B"/>
</dbReference>
<feature type="transmembrane region" description="Helical" evidence="11">
    <location>
        <begin position="875"/>
        <end position="899"/>
    </location>
</feature>
<dbReference type="Gene3D" id="1.20.1070.10">
    <property type="entry name" value="Rhodopsin 7-helix transmembrane proteins"/>
    <property type="match status" value="1"/>
</dbReference>
<feature type="domain" description="G-protein coupled receptors family 2 profile 1" evidence="13">
    <location>
        <begin position="414"/>
        <end position="493"/>
    </location>
</feature>
<feature type="transmembrane region" description="Helical" evidence="11">
    <location>
        <begin position="924"/>
        <end position="949"/>
    </location>
</feature>
<keyword evidence="3 11" id="KW-0812">Transmembrane</keyword>
<dbReference type="GO" id="GO:0016020">
    <property type="term" value="C:membrane"/>
    <property type="evidence" value="ECO:0007669"/>
    <property type="project" value="UniProtKB-SubCell"/>
</dbReference>
<evidence type="ECO:0000256" key="2">
    <source>
        <dbReference type="ARBA" id="ARBA00007343"/>
    </source>
</evidence>
<dbReference type="SMART" id="SM00303">
    <property type="entry name" value="GPS"/>
    <property type="match status" value="1"/>
</dbReference>
<keyword evidence="17" id="KW-1185">Reference proteome</keyword>
<comment type="caution">
    <text evidence="16">The sequence shown here is derived from an EMBL/GenBank/DDBJ whole genome shotgun (WGS) entry which is preliminary data.</text>
</comment>
<dbReference type="GO" id="GO:0004930">
    <property type="term" value="F:G protein-coupled receptor activity"/>
    <property type="evidence" value="ECO:0007669"/>
    <property type="project" value="UniProtKB-KW"/>
</dbReference>
<evidence type="ECO:0000259" key="14">
    <source>
        <dbReference type="PROSITE" id="PS50261"/>
    </source>
</evidence>
<keyword evidence="6 11" id="KW-0472">Membrane</keyword>
<evidence type="ECO:0008006" key="18">
    <source>
        <dbReference type="Google" id="ProtNLM"/>
    </source>
</evidence>
<feature type="domain" description="GAIN-B" evidence="12">
    <location>
        <begin position="620"/>
        <end position="759"/>
    </location>
</feature>
<reference evidence="16 17" key="1">
    <citation type="journal article" date="2018" name="G3 (Bethesda)">
        <title>A High-Quality Reference Genome for the Invasive Mosquitofish Gambusia affinis Using a Chicago Library.</title>
        <authorList>
            <person name="Hoffberg S.L."/>
            <person name="Troendle N.J."/>
            <person name="Glenn T.C."/>
            <person name="Mahmud O."/>
            <person name="Louha S."/>
            <person name="Chalopin D."/>
            <person name="Bennetzen J.L."/>
            <person name="Mauricio R."/>
        </authorList>
    </citation>
    <scope>NUCLEOTIDE SEQUENCE [LARGE SCALE GENOMIC DNA]</scope>
    <source>
        <strain evidence="16">NE01/NJP1002.9</strain>
        <tissue evidence="16">Muscle</tissue>
    </source>
</reference>
<evidence type="ECO:0000313" key="17">
    <source>
        <dbReference type="Proteomes" id="UP000250572"/>
    </source>
</evidence>
<evidence type="ECO:0000256" key="9">
    <source>
        <dbReference type="ARBA" id="ARBA00023180"/>
    </source>
</evidence>
<evidence type="ECO:0000256" key="11">
    <source>
        <dbReference type="SAM" id="Phobius"/>
    </source>
</evidence>
<dbReference type="GO" id="GO:0007189">
    <property type="term" value="P:adenylate cyclase-activating G protein-coupled receptor signaling pathway"/>
    <property type="evidence" value="ECO:0007669"/>
    <property type="project" value="TreeGrafter"/>
</dbReference>
<keyword evidence="4 11" id="KW-1133">Transmembrane helix</keyword>
<dbReference type="Pfam" id="PF01825">
    <property type="entry name" value="GPS"/>
    <property type="match status" value="1"/>
</dbReference>
<evidence type="ECO:0000313" key="16">
    <source>
        <dbReference type="EMBL" id="PWA27866.1"/>
    </source>
</evidence>
<dbReference type="GO" id="GO:0007166">
    <property type="term" value="P:cell surface receptor signaling pathway"/>
    <property type="evidence" value="ECO:0007669"/>
    <property type="project" value="InterPro"/>
</dbReference>
<name>A0A315VWB4_GAMAF</name>
<dbReference type="PANTHER" id="PTHR45813">
    <property type="entry name" value="IG-LIKE DOMAIN-CONTAINING PROTEIN"/>
    <property type="match status" value="1"/>
</dbReference>
<feature type="transmembrane region" description="Helical" evidence="11">
    <location>
        <begin position="969"/>
        <end position="993"/>
    </location>
</feature>
<keyword evidence="5" id="KW-0297">G-protein coupled receptor</keyword>
<comment type="subcellular location">
    <subcellularLocation>
        <location evidence="1">Membrane</location>
        <topology evidence="1">Multi-pass membrane protein</topology>
    </subcellularLocation>
</comment>
<keyword evidence="8" id="KW-0675">Receptor</keyword>
<dbReference type="InterPro" id="IPR046338">
    <property type="entry name" value="GAIN_dom_sf"/>
</dbReference>
<organism evidence="16 17">
    <name type="scientific">Gambusia affinis</name>
    <name type="common">Western mosquitofish</name>
    <name type="synonym">Heterandria affinis</name>
    <dbReference type="NCBI Taxonomy" id="33528"/>
    <lineage>
        <taxon>Eukaryota</taxon>
        <taxon>Metazoa</taxon>
        <taxon>Chordata</taxon>
        <taxon>Craniata</taxon>
        <taxon>Vertebrata</taxon>
        <taxon>Euteleostomi</taxon>
        <taxon>Actinopterygii</taxon>
        <taxon>Neopterygii</taxon>
        <taxon>Teleostei</taxon>
        <taxon>Neoteleostei</taxon>
        <taxon>Acanthomorphata</taxon>
        <taxon>Ovalentaria</taxon>
        <taxon>Atherinomorphae</taxon>
        <taxon>Cyprinodontiformes</taxon>
        <taxon>Poeciliidae</taxon>
        <taxon>Poeciliinae</taxon>
        <taxon>Gambusia</taxon>
    </lineage>
</organism>
<dbReference type="InterPro" id="IPR000832">
    <property type="entry name" value="GPCR_2_secretin-like"/>
</dbReference>
<evidence type="ECO:0000256" key="4">
    <source>
        <dbReference type="ARBA" id="ARBA00022989"/>
    </source>
</evidence>
<evidence type="ECO:0000256" key="6">
    <source>
        <dbReference type="ARBA" id="ARBA00023136"/>
    </source>
</evidence>
<evidence type="ECO:0000256" key="8">
    <source>
        <dbReference type="ARBA" id="ARBA00023170"/>
    </source>
</evidence>
<evidence type="ECO:0000256" key="3">
    <source>
        <dbReference type="ARBA" id="ARBA00022692"/>
    </source>
</evidence>
<dbReference type="PROSITE" id="PS50261">
    <property type="entry name" value="G_PROTEIN_RECEP_F2_4"/>
    <property type="match status" value="1"/>
</dbReference>
<evidence type="ECO:0000256" key="1">
    <source>
        <dbReference type="ARBA" id="ARBA00004141"/>
    </source>
</evidence>
<evidence type="ECO:0000259" key="13">
    <source>
        <dbReference type="PROSITE" id="PS50227"/>
    </source>
</evidence>
<dbReference type="InterPro" id="IPR051587">
    <property type="entry name" value="Adhesion_GPCR"/>
</dbReference>
<keyword evidence="9" id="KW-0325">Glycoprotein</keyword>
<evidence type="ECO:0000256" key="5">
    <source>
        <dbReference type="ARBA" id="ARBA00023040"/>
    </source>
</evidence>